<dbReference type="InterPro" id="IPR035979">
    <property type="entry name" value="RBD_domain_sf"/>
</dbReference>
<evidence type="ECO:0000256" key="3">
    <source>
        <dbReference type="SAM" id="MobiDB-lite"/>
    </source>
</evidence>
<evidence type="ECO:0000313" key="5">
    <source>
        <dbReference type="EMBL" id="KAH7640355.1"/>
    </source>
</evidence>
<dbReference type="PROSITE" id="PS50102">
    <property type="entry name" value="RRM"/>
    <property type="match status" value="2"/>
</dbReference>
<protein>
    <submittedName>
        <fullName evidence="5 6">tRNA selenocysteine 1-associated protein 1</fullName>
    </submittedName>
</protein>
<feature type="domain" description="RRM" evidence="4">
    <location>
        <begin position="152"/>
        <end position="228"/>
    </location>
</feature>
<dbReference type="GO" id="GO:0003729">
    <property type="term" value="F:mRNA binding"/>
    <property type="evidence" value="ECO:0007669"/>
    <property type="project" value="InterPro"/>
</dbReference>
<dbReference type="AlphaFoldDB" id="A0A922I2X5"/>
<dbReference type="OrthoDB" id="446113at2759"/>
<comment type="caution">
    <text evidence="6">The sequence shown here is derived from an EMBL/GenBank/DDBJ whole genome shotgun (WGS) entry which is preliminary data.</text>
</comment>
<feature type="compositionally biased region" description="Polar residues" evidence="3">
    <location>
        <begin position="54"/>
        <end position="63"/>
    </location>
</feature>
<dbReference type="SUPFAM" id="SSF54928">
    <property type="entry name" value="RNA-binding domain, RBD"/>
    <property type="match status" value="2"/>
</dbReference>
<dbReference type="FunFam" id="3.30.70.330:FF:000159">
    <property type="entry name" value="tRNA selenocysteine 1-associated protein 1"/>
    <property type="match status" value="1"/>
</dbReference>
<proteinExistence type="predicted"/>
<feature type="region of interest" description="Disordered" evidence="3">
    <location>
        <begin position="32"/>
        <end position="63"/>
    </location>
</feature>
<reference evidence="5" key="2">
    <citation type="submission" date="2020-06" db="EMBL/GenBank/DDBJ databases">
        <authorList>
            <person name="Ji K."/>
            <person name="Li J."/>
        </authorList>
    </citation>
    <scope>NUCLEOTIDE SEQUENCE</scope>
    <source>
        <strain evidence="5">JKM2019</strain>
        <tissue evidence="5">Whole body</tissue>
    </source>
</reference>
<dbReference type="Pfam" id="PF00076">
    <property type="entry name" value="RRM_1"/>
    <property type="match status" value="2"/>
</dbReference>
<dbReference type="PANTHER" id="PTHR47640">
    <property type="entry name" value="TRNA SELENOCYSTEINE 1-ASSOCIATED PROTEIN 1-RELATED-RELATED"/>
    <property type="match status" value="1"/>
</dbReference>
<dbReference type="Gene3D" id="3.30.70.330">
    <property type="match status" value="2"/>
</dbReference>
<dbReference type="CDD" id="cd12344">
    <property type="entry name" value="RRM1_SECp43_like"/>
    <property type="match status" value="1"/>
</dbReference>
<sequence length="274" mass="30656">MDMYSNFYPQPAPIHHMNAVPTHIQAGYPATNGYGVPTRVPPPPNSNQRRMDNRQNFQSDQNSSKTLWMGNIDVSMDENLIQEAFNLLGINVHNIKIIRNKDNGLPLGYGFVSFDDRSTAQEVLRELNGKKMPNVEEDKRFFLKRANRSGRYSVFVGNLPPQIDNDVLLNAFLAFYPSVSSAKVIMNDGISKGFGFVSFDDENEYFQALSQQSMMLGAQPISVSKARHNNNQGGGGGGIGGGVGNRNRFAPPQQRDQSFMSSNNRNDSQFRQHY</sequence>
<organism evidence="6 7">
    <name type="scientific">Dermatophagoides farinae</name>
    <name type="common">American house dust mite</name>
    <dbReference type="NCBI Taxonomy" id="6954"/>
    <lineage>
        <taxon>Eukaryota</taxon>
        <taxon>Metazoa</taxon>
        <taxon>Ecdysozoa</taxon>
        <taxon>Arthropoda</taxon>
        <taxon>Chelicerata</taxon>
        <taxon>Arachnida</taxon>
        <taxon>Acari</taxon>
        <taxon>Acariformes</taxon>
        <taxon>Sarcoptiformes</taxon>
        <taxon>Astigmata</taxon>
        <taxon>Psoroptidia</taxon>
        <taxon>Analgoidea</taxon>
        <taxon>Pyroglyphidae</taxon>
        <taxon>Dermatophagoidinae</taxon>
        <taxon>Dermatophagoides</taxon>
    </lineage>
</organism>
<dbReference type="InterPro" id="IPR000504">
    <property type="entry name" value="RRM_dom"/>
</dbReference>
<evidence type="ECO:0000256" key="1">
    <source>
        <dbReference type="ARBA" id="ARBA00022884"/>
    </source>
</evidence>
<evidence type="ECO:0000313" key="6">
    <source>
        <dbReference type="EMBL" id="KAH9521239.1"/>
    </source>
</evidence>
<dbReference type="InterPro" id="IPR012677">
    <property type="entry name" value="Nucleotide-bd_a/b_plait_sf"/>
</dbReference>
<evidence type="ECO:0000256" key="2">
    <source>
        <dbReference type="PROSITE-ProRule" id="PRU00176"/>
    </source>
</evidence>
<reference evidence="6" key="4">
    <citation type="journal article" date="2022" name="Res Sq">
        <title>Comparative Genomics Reveals Insights into the Divergent Evolution of Astigmatic Mites and Household Pest Adaptations.</title>
        <authorList>
            <person name="Xiong Q."/>
            <person name="Wan A.T.-Y."/>
            <person name="Liu X.-Y."/>
            <person name="Fung C.S.-H."/>
            <person name="Xiao X."/>
            <person name="Malainual N."/>
            <person name="Hou J."/>
            <person name="Wang L."/>
            <person name="Wang M."/>
            <person name="Yang K."/>
            <person name="Cui Y."/>
            <person name="Leung E."/>
            <person name="Nong W."/>
            <person name="Shin S.-K."/>
            <person name="Au S."/>
            <person name="Jeong K.Y."/>
            <person name="Chew F.T."/>
            <person name="Hui J."/>
            <person name="Leung T.F."/>
            <person name="Tungtrongchitr A."/>
            <person name="Zhong N."/>
            <person name="Liu Z."/>
            <person name="Tsui S."/>
        </authorList>
    </citation>
    <scope>NUCLEOTIDE SEQUENCE</scope>
    <source>
        <strain evidence="6">Derf</strain>
        <tissue evidence="6">Whole organism</tissue>
    </source>
</reference>
<keyword evidence="7" id="KW-1185">Reference proteome</keyword>
<name>A0A922I2X5_DERFA</name>
<dbReference type="EMBL" id="ASGP02000002">
    <property type="protein sequence ID" value="KAH9521239.1"/>
    <property type="molecule type" value="Genomic_DNA"/>
</dbReference>
<keyword evidence="1 2" id="KW-0694">RNA-binding</keyword>
<dbReference type="SMART" id="SM00360">
    <property type="entry name" value="RRM"/>
    <property type="match status" value="2"/>
</dbReference>
<feature type="domain" description="RRM" evidence="4">
    <location>
        <begin position="65"/>
        <end position="148"/>
    </location>
</feature>
<feature type="compositionally biased region" description="Gly residues" evidence="3">
    <location>
        <begin position="232"/>
        <end position="244"/>
    </location>
</feature>
<dbReference type="InterPro" id="IPR050825">
    <property type="entry name" value="RBM42_RBP45_47-like"/>
</dbReference>
<dbReference type="Proteomes" id="UP000790347">
    <property type="component" value="Unassembled WGS sequence"/>
</dbReference>
<feature type="region of interest" description="Disordered" evidence="3">
    <location>
        <begin position="225"/>
        <end position="274"/>
    </location>
</feature>
<evidence type="ECO:0000313" key="7">
    <source>
        <dbReference type="Proteomes" id="UP000790347"/>
    </source>
</evidence>
<dbReference type="EMBL" id="SDOV01000005">
    <property type="protein sequence ID" value="KAH7640355.1"/>
    <property type="molecule type" value="Genomic_DNA"/>
</dbReference>
<reference evidence="6" key="1">
    <citation type="submission" date="2013-05" db="EMBL/GenBank/DDBJ databases">
        <authorList>
            <person name="Yim A.K.Y."/>
            <person name="Chan T.F."/>
            <person name="Ji K.M."/>
            <person name="Liu X.Y."/>
            <person name="Zhou J.W."/>
            <person name="Li R.Q."/>
            <person name="Yang K.Y."/>
            <person name="Li J."/>
            <person name="Li M."/>
            <person name="Law P.T.W."/>
            <person name="Wu Y.L."/>
            <person name="Cai Z.L."/>
            <person name="Qin H."/>
            <person name="Bao Y."/>
            <person name="Leung R.K.K."/>
            <person name="Ng P.K.S."/>
            <person name="Zou J."/>
            <person name="Zhong X.J."/>
            <person name="Ran P.X."/>
            <person name="Zhong N.S."/>
            <person name="Liu Z.G."/>
            <person name="Tsui S.K.W."/>
        </authorList>
    </citation>
    <scope>NUCLEOTIDE SEQUENCE</scope>
    <source>
        <strain evidence="6">Derf</strain>
        <tissue evidence="6">Whole organism</tissue>
    </source>
</reference>
<reference evidence="5" key="3">
    <citation type="journal article" date="2021" name="World Allergy Organ. J.">
        <title>Chromosome-level assembly of Dermatophagoides farinae genome and transcriptome reveals two novel allergens Der f 37 and Der f 39.</title>
        <authorList>
            <person name="Chen J."/>
            <person name="Cai Z."/>
            <person name="Fan D."/>
            <person name="Hu J."/>
            <person name="Hou Y."/>
            <person name="He Y."/>
            <person name="Zhang Z."/>
            <person name="Zhao Z."/>
            <person name="Gao P."/>
            <person name="Hu W."/>
            <person name="Sun J."/>
            <person name="Li J."/>
            <person name="Ji K."/>
        </authorList>
    </citation>
    <scope>NUCLEOTIDE SEQUENCE</scope>
    <source>
        <strain evidence="5">JKM2019</strain>
    </source>
</reference>
<dbReference type="Proteomes" id="UP000828236">
    <property type="component" value="Unassembled WGS sequence"/>
</dbReference>
<evidence type="ECO:0000259" key="4">
    <source>
        <dbReference type="PROSITE" id="PS50102"/>
    </source>
</evidence>
<feature type="compositionally biased region" description="Polar residues" evidence="3">
    <location>
        <begin position="254"/>
        <end position="274"/>
    </location>
</feature>
<accession>A0A922I2X5</accession>
<gene>
    <name evidence="6" type="primary">TRNAU1AP</name>
    <name evidence="6" type="ORF">DERF_004913</name>
    <name evidence="5" type="ORF">HUG17_7822</name>
</gene>